<proteinExistence type="predicted"/>
<gene>
    <name evidence="1" type="ORF">GCM10007927_07370</name>
</gene>
<protein>
    <submittedName>
        <fullName evidence="1">Uncharacterized protein</fullName>
    </submittedName>
</protein>
<reference evidence="1" key="1">
    <citation type="journal article" date="2014" name="Int. J. Syst. Evol. Microbiol.">
        <title>Complete genome of a new Firmicutes species belonging to the dominant human colonic microbiota ('Ruminococcus bicirculans') reveals two chromosomes and a selective capacity to utilize plant glucans.</title>
        <authorList>
            <consortium name="NISC Comparative Sequencing Program"/>
            <person name="Wegmann U."/>
            <person name="Louis P."/>
            <person name="Goesmann A."/>
            <person name="Henrissat B."/>
            <person name="Duncan S.H."/>
            <person name="Flint H.J."/>
        </authorList>
    </citation>
    <scope>NUCLEOTIDE SEQUENCE</scope>
    <source>
        <strain evidence="1">NBRC 109915</strain>
    </source>
</reference>
<name>A0ABQ5VFT9_9RHOB</name>
<accession>A0ABQ5VFT9</accession>
<sequence>MPKALELGPKEKALVDKLIANAEKQTVKHMNELSSRFNKRFNSVTRTDTECRTNRAEHPNLWPIMETFGGAKLPPVALYNKSYKAMADLRAAIAGRKWTSLQAVIKKAETAINKYDVAVTDYVNKVVTGSNRSVSALSFTKTAGMVALGVLCVTFAAPAATAALAEAGVVGTVAEGTYTASMIHGSLGTFMATQIKGVASATGKISVGEAKSINCKAHLYDTAYQTVFGLFAGAGAKGLNPKLSNFFSKNPKIASSLIKTRVSVGTMKAAVEFIAGDVGKKRASAVAKKTAKSMTGRETQAELELLAFWNYVEDPAIKKALAAKLLELHKKEREYGPFPKK</sequence>
<keyword evidence="2" id="KW-1185">Reference proteome</keyword>
<organism evidence="1 2">
    <name type="scientific">Sulfitobacter pacificus</name>
    <dbReference type="NCBI Taxonomy" id="1499314"/>
    <lineage>
        <taxon>Bacteria</taxon>
        <taxon>Pseudomonadati</taxon>
        <taxon>Pseudomonadota</taxon>
        <taxon>Alphaproteobacteria</taxon>
        <taxon>Rhodobacterales</taxon>
        <taxon>Roseobacteraceae</taxon>
        <taxon>Sulfitobacter</taxon>
    </lineage>
</organism>
<dbReference type="Proteomes" id="UP001161388">
    <property type="component" value="Unassembled WGS sequence"/>
</dbReference>
<evidence type="ECO:0000313" key="2">
    <source>
        <dbReference type="Proteomes" id="UP001161388"/>
    </source>
</evidence>
<reference evidence="1" key="2">
    <citation type="submission" date="2023-01" db="EMBL/GenBank/DDBJ databases">
        <title>Draft genome sequence of Sulfitobacter pacificus strain NBRC 109915.</title>
        <authorList>
            <person name="Sun Q."/>
            <person name="Mori K."/>
        </authorList>
    </citation>
    <scope>NUCLEOTIDE SEQUENCE</scope>
    <source>
        <strain evidence="1">NBRC 109915</strain>
    </source>
</reference>
<dbReference type="EMBL" id="BSNL01000001">
    <property type="protein sequence ID" value="GLQ25934.1"/>
    <property type="molecule type" value="Genomic_DNA"/>
</dbReference>
<evidence type="ECO:0000313" key="1">
    <source>
        <dbReference type="EMBL" id="GLQ25934.1"/>
    </source>
</evidence>
<comment type="caution">
    <text evidence="1">The sequence shown here is derived from an EMBL/GenBank/DDBJ whole genome shotgun (WGS) entry which is preliminary data.</text>
</comment>
<dbReference type="RefSeq" id="WP_284370688.1">
    <property type="nucleotide sequence ID" value="NZ_BAABWP010000003.1"/>
</dbReference>